<protein>
    <recommendedName>
        <fullName evidence="1">T6SS Phospholipase effector Tle1-like catalytic domain-containing protein</fullName>
    </recommendedName>
</protein>
<reference evidence="2 3" key="1">
    <citation type="submission" date="2017-10" db="EMBL/GenBank/DDBJ databases">
        <title>Massilia psychrophilum sp. nov., a novel purple-pigmented bacterium isolated from Tianshan glacier, Xinjiang Municipality, China.</title>
        <authorList>
            <person name="Wang H."/>
        </authorList>
    </citation>
    <scope>NUCLEOTIDE SEQUENCE [LARGE SCALE GENOMIC DNA]</scope>
    <source>
        <strain evidence="2 3">JCM 30074</strain>
    </source>
</reference>
<evidence type="ECO:0000313" key="3">
    <source>
        <dbReference type="Proteomes" id="UP000230390"/>
    </source>
</evidence>
<evidence type="ECO:0000313" key="2">
    <source>
        <dbReference type="EMBL" id="PIL42590.1"/>
    </source>
</evidence>
<sequence>MSSVETPNAKLPGLRKLSPKEQSQRAAAFACLSNDGKITCERVVSIGIFFDGTNNNKYRDKNDGSYSNVAVLFDAHRDSSKTGYFRYYIPGLGTPFPEIGEMRESDDGKATGAGGDSRIDYAMIQVYNSIFRAVHGDRDLVPAAEARRVVTSQANGLKTAWLLGKGKRAGYFGELEKQLVASIFGKRPIVKFINLSVFGFSRGAAEARAFCNWLSECCAEGTRGGYRFCGIPIRFQFVGIFDTVASVGIADSSPVGSGFLDWADGTMRIPEIVERCVHFVAAHEIRKSFPLSSSRDKSIYPSNCVEVVYPGAHCDVGGGYSPADQGKAIGDRSNLVSQIPLVHMYLEAQKTGVPLLSMRELDAEKAIAADFQISKQLAIGFRDYAEWSRSQSVTVEKVLFDHMRLYWRWRIQAGPNFKELSSYKAANAQDREDMLASEKDFLQDMWHVERIKKHHGPMSLVRRAAADEKRSKLTVPVTVWRFFDEHIHDPHASFRLLGPMTADDRSVAIARIKERRTAGKVLNRLERRVLAADAISPGSFPVMSDADTADLHEITDLVASRAVKTITDTRREADGHIRNRRVFDES</sequence>
<keyword evidence="3" id="KW-1185">Reference proteome</keyword>
<dbReference type="Pfam" id="PF09994">
    <property type="entry name" value="T6SS_Tle1-like_cat"/>
    <property type="match status" value="2"/>
</dbReference>
<feature type="domain" description="T6SS Phospholipase effector Tle1-like catalytic" evidence="1">
    <location>
        <begin position="48"/>
        <end position="217"/>
    </location>
</feature>
<dbReference type="OrthoDB" id="4378831at2"/>
<dbReference type="PANTHER" id="PTHR33840:SF1">
    <property type="entry name" value="TLE1 PHOSPHOLIPASE DOMAIN-CONTAINING PROTEIN"/>
    <property type="match status" value="1"/>
</dbReference>
<feature type="domain" description="T6SS Phospholipase effector Tle1-like catalytic" evidence="1">
    <location>
        <begin position="229"/>
        <end position="345"/>
    </location>
</feature>
<gene>
    <name evidence="2" type="ORF">CR105_23575</name>
</gene>
<name>A0A2G8T952_9BURK</name>
<comment type="caution">
    <text evidence="2">The sequence shown here is derived from an EMBL/GenBank/DDBJ whole genome shotgun (WGS) entry which is preliminary data.</text>
</comment>
<dbReference type="InterPro" id="IPR018712">
    <property type="entry name" value="Tle1-like_cat"/>
</dbReference>
<evidence type="ECO:0000259" key="1">
    <source>
        <dbReference type="Pfam" id="PF09994"/>
    </source>
</evidence>
<dbReference type="PANTHER" id="PTHR33840">
    <property type="match status" value="1"/>
</dbReference>
<accession>A0A2G8T952</accession>
<proteinExistence type="predicted"/>
<dbReference type="Proteomes" id="UP000230390">
    <property type="component" value="Unassembled WGS sequence"/>
</dbReference>
<dbReference type="EMBL" id="PDOC01000024">
    <property type="protein sequence ID" value="PIL42590.1"/>
    <property type="molecule type" value="Genomic_DNA"/>
</dbReference>
<organism evidence="2 3">
    <name type="scientific">Massilia eurypsychrophila</name>
    <dbReference type="NCBI Taxonomy" id="1485217"/>
    <lineage>
        <taxon>Bacteria</taxon>
        <taxon>Pseudomonadati</taxon>
        <taxon>Pseudomonadota</taxon>
        <taxon>Betaproteobacteria</taxon>
        <taxon>Burkholderiales</taxon>
        <taxon>Oxalobacteraceae</taxon>
        <taxon>Telluria group</taxon>
        <taxon>Massilia</taxon>
    </lineage>
</organism>
<dbReference type="RefSeq" id="WP_099792812.1">
    <property type="nucleotide sequence ID" value="NZ_JBHLYV010000006.1"/>
</dbReference>
<dbReference type="AlphaFoldDB" id="A0A2G8T952"/>